<evidence type="ECO:0000256" key="2">
    <source>
        <dbReference type="SAM" id="Phobius"/>
    </source>
</evidence>
<dbReference type="OrthoDB" id="5578562at2759"/>
<keyword evidence="2" id="KW-0472">Membrane</keyword>
<protein>
    <submittedName>
        <fullName evidence="3">Uncharacterized protein</fullName>
    </submittedName>
</protein>
<feature type="transmembrane region" description="Helical" evidence="2">
    <location>
        <begin position="90"/>
        <end position="111"/>
    </location>
</feature>
<feature type="transmembrane region" description="Helical" evidence="2">
    <location>
        <begin position="12"/>
        <end position="37"/>
    </location>
</feature>
<evidence type="ECO:0000256" key="1">
    <source>
        <dbReference type="SAM" id="MobiDB-lite"/>
    </source>
</evidence>
<dbReference type="AlphaFoldDB" id="A0A0L0TAK7"/>
<gene>
    <name evidence="3" type="ORF">AMAG_16041</name>
</gene>
<feature type="region of interest" description="Disordered" evidence="1">
    <location>
        <begin position="239"/>
        <end position="270"/>
    </location>
</feature>
<keyword evidence="2" id="KW-0812">Transmembrane</keyword>
<accession>A0A0L0TAK7</accession>
<feature type="transmembrane region" description="Helical" evidence="2">
    <location>
        <begin position="204"/>
        <end position="225"/>
    </location>
</feature>
<keyword evidence="2" id="KW-1133">Transmembrane helix</keyword>
<sequence>MGGYRLQGWEIVGARALGTVSTLIAVSLFSWLMYSVFAPNSATAKALALGGSGGGIRPRGKRRGSKCDVRSCLSGVAGGVWSGQNARLPLLMFASLLLTIDTVNCFVHLWLDAYPFVSMYPDVYPVRLGTTNFMGGILTLIVVRRTMVVAATASGGLGLWMWRLMLLIYVVLQPVFTWGLAVAILDADARNTWARFALNPLLPLLSLVYPIVSLLCSFGMAVFTFRLGRAMRGMDSTYQADSSAGGGGGPRSEVATFSSEQSSIGGTAPASTTVLGSIRATAAGGSSTDKSAGRIPSASSKSNAASRISTVARPSATGTSFVNRTVATFQVLNAGVMILWVLYLIVQLLGIGSPFTRILLSNTFSGLFVSMEVALKWIMRAGNAIAVRKQRCSSSATASKVATTSVTGASTTKQVEGK</sequence>
<feature type="compositionally biased region" description="Polar residues" evidence="1">
    <location>
        <begin position="255"/>
        <end position="270"/>
    </location>
</feature>
<reference evidence="3 4" key="1">
    <citation type="submission" date="2009-11" db="EMBL/GenBank/DDBJ databases">
        <title>Annotation of Allomyces macrogynus ATCC 38327.</title>
        <authorList>
            <consortium name="The Broad Institute Genome Sequencing Platform"/>
            <person name="Russ C."/>
            <person name="Cuomo C."/>
            <person name="Burger G."/>
            <person name="Gray M.W."/>
            <person name="Holland P.W.H."/>
            <person name="King N."/>
            <person name="Lang F.B.F."/>
            <person name="Roger A.J."/>
            <person name="Ruiz-Trillo I."/>
            <person name="Young S.K."/>
            <person name="Zeng Q."/>
            <person name="Gargeya S."/>
            <person name="Fitzgerald M."/>
            <person name="Haas B."/>
            <person name="Abouelleil A."/>
            <person name="Alvarado L."/>
            <person name="Arachchi H.M."/>
            <person name="Berlin A."/>
            <person name="Chapman S.B."/>
            <person name="Gearin G."/>
            <person name="Goldberg J."/>
            <person name="Griggs A."/>
            <person name="Gujja S."/>
            <person name="Hansen M."/>
            <person name="Heiman D."/>
            <person name="Howarth C."/>
            <person name="Larimer J."/>
            <person name="Lui A."/>
            <person name="MacDonald P.J.P."/>
            <person name="McCowen C."/>
            <person name="Montmayeur A."/>
            <person name="Murphy C."/>
            <person name="Neiman D."/>
            <person name="Pearson M."/>
            <person name="Priest M."/>
            <person name="Roberts A."/>
            <person name="Saif S."/>
            <person name="Shea T."/>
            <person name="Sisk P."/>
            <person name="Stolte C."/>
            <person name="Sykes S."/>
            <person name="Wortman J."/>
            <person name="Nusbaum C."/>
            <person name="Birren B."/>
        </authorList>
    </citation>
    <scope>NUCLEOTIDE SEQUENCE [LARGE SCALE GENOMIC DNA]</scope>
    <source>
        <strain evidence="3 4">ATCC 38327</strain>
    </source>
</reference>
<evidence type="ECO:0000313" key="3">
    <source>
        <dbReference type="EMBL" id="KNE71735.1"/>
    </source>
</evidence>
<dbReference type="Proteomes" id="UP000054350">
    <property type="component" value="Unassembled WGS sequence"/>
</dbReference>
<reference evidence="4" key="2">
    <citation type="submission" date="2009-11" db="EMBL/GenBank/DDBJ databases">
        <title>The Genome Sequence of Allomyces macrogynus strain ATCC 38327.</title>
        <authorList>
            <consortium name="The Broad Institute Genome Sequencing Platform"/>
            <person name="Russ C."/>
            <person name="Cuomo C."/>
            <person name="Shea T."/>
            <person name="Young S.K."/>
            <person name="Zeng Q."/>
            <person name="Koehrsen M."/>
            <person name="Haas B."/>
            <person name="Borodovsky M."/>
            <person name="Guigo R."/>
            <person name="Alvarado L."/>
            <person name="Berlin A."/>
            <person name="Borenstein D."/>
            <person name="Chen Z."/>
            <person name="Engels R."/>
            <person name="Freedman E."/>
            <person name="Gellesch M."/>
            <person name="Goldberg J."/>
            <person name="Griggs A."/>
            <person name="Gujja S."/>
            <person name="Heiman D."/>
            <person name="Hepburn T."/>
            <person name="Howarth C."/>
            <person name="Jen D."/>
            <person name="Larson L."/>
            <person name="Lewis B."/>
            <person name="Mehta T."/>
            <person name="Park D."/>
            <person name="Pearson M."/>
            <person name="Roberts A."/>
            <person name="Saif S."/>
            <person name="Shenoy N."/>
            <person name="Sisk P."/>
            <person name="Stolte C."/>
            <person name="Sykes S."/>
            <person name="Walk T."/>
            <person name="White J."/>
            <person name="Yandava C."/>
            <person name="Burger G."/>
            <person name="Gray M.W."/>
            <person name="Holland P.W.H."/>
            <person name="King N."/>
            <person name="Lang F.B.F."/>
            <person name="Roger A.J."/>
            <person name="Ruiz-Trillo I."/>
            <person name="Lander E."/>
            <person name="Nusbaum C."/>
        </authorList>
    </citation>
    <scope>NUCLEOTIDE SEQUENCE [LARGE SCALE GENOMIC DNA]</scope>
    <source>
        <strain evidence="4">ATCC 38327</strain>
    </source>
</reference>
<proteinExistence type="predicted"/>
<keyword evidence="4" id="KW-1185">Reference proteome</keyword>
<evidence type="ECO:0000313" key="4">
    <source>
        <dbReference type="Proteomes" id="UP000054350"/>
    </source>
</evidence>
<feature type="transmembrane region" description="Helical" evidence="2">
    <location>
        <begin position="331"/>
        <end position="352"/>
    </location>
</feature>
<organism evidence="3 4">
    <name type="scientific">Allomyces macrogynus (strain ATCC 38327)</name>
    <name type="common">Allomyces javanicus var. macrogynus</name>
    <dbReference type="NCBI Taxonomy" id="578462"/>
    <lineage>
        <taxon>Eukaryota</taxon>
        <taxon>Fungi</taxon>
        <taxon>Fungi incertae sedis</taxon>
        <taxon>Blastocladiomycota</taxon>
        <taxon>Blastocladiomycetes</taxon>
        <taxon>Blastocladiales</taxon>
        <taxon>Blastocladiaceae</taxon>
        <taxon>Allomyces</taxon>
    </lineage>
</organism>
<dbReference type="EMBL" id="GG745374">
    <property type="protein sequence ID" value="KNE71735.1"/>
    <property type="molecule type" value="Genomic_DNA"/>
</dbReference>
<feature type="transmembrane region" description="Helical" evidence="2">
    <location>
        <begin position="164"/>
        <end position="184"/>
    </location>
</feature>
<dbReference type="VEuPathDB" id="FungiDB:AMAG_16041"/>
<feature type="transmembrane region" description="Helical" evidence="2">
    <location>
        <begin position="123"/>
        <end position="143"/>
    </location>
</feature>
<name>A0A0L0TAK7_ALLM3</name>